<feature type="domain" description="Phage shock protein PspC N-terminal" evidence="8">
    <location>
        <begin position="3"/>
        <end position="60"/>
    </location>
</feature>
<reference evidence="10 11" key="1">
    <citation type="submission" date="2019-01" db="EMBL/GenBank/DDBJ databases">
        <authorList>
            <person name="Chen W.-M."/>
        </authorList>
    </citation>
    <scope>NUCLEOTIDE SEQUENCE [LARGE SCALE GENOMIC DNA]</scope>
    <source>
        <strain evidence="10 11">YBJ-36</strain>
    </source>
</reference>
<dbReference type="InterPro" id="IPR052027">
    <property type="entry name" value="PspC"/>
</dbReference>
<dbReference type="Pfam" id="PF04024">
    <property type="entry name" value="PspC"/>
    <property type="match status" value="1"/>
</dbReference>
<evidence type="ECO:0000256" key="5">
    <source>
        <dbReference type="ARBA" id="ARBA00023136"/>
    </source>
</evidence>
<evidence type="ECO:0000256" key="7">
    <source>
        <dbReference type="SAM" id="Phobius"/>
    </source>
</evidence>
<sequence>MEKKLYRDEQRKKIGGVCAGVAEYFGVDVSIVRVIFLAAFIFKGAGLVLYGILWIVLPKKPFYFNNPEVDYRVPPMDPFNPFKSTSEPNFTMPNYGKPAEPFGQVPAKKPSKAGVIVGTILIIGGFAFLLENFNLIPDIDFDIMWPMILVGAGIAFIMSGAKRKPWDKQQWDNTTTTAPADEQPIAEEPKSEDNKNDNPTTI</sequence>
<proteinExistence type="predicted"/>
<protein>
    <submittedName>
        <fullName evidence="10">PspC domain-containing protein</fullName>
    </submittedName>
</protein>
<dbReference type="InterPro" id="IPR043726">
    <property type="entry name" value="LiaI-LiaF-like_TM1"/>
</dbReference>
<dbReference type="PANTHER" id="PTHR33885:SF3">
    <property type="entry name" value="PHAGE SHOCK PROTEIN C"/>
    <property type="match status" value="1"/>
</dbReference>
<evidence type="ECO:0000256" key="2">
    <source>
        <dbReference type="ARBA" id="ARBA00022475"/>
    </source>
</evidence>
<dbReference type="AlphaFoldDB" id="A0A437MQS5"/>
<dbReference type="InterPro" id="IPR007168">
    <property type="entry name" value="Phageshock_PspC_N"/>
</dbReference>
<keyword evidence="4 7" id="KW-1133">Transmembrane helix</keyword>
<evidence type="ECO:0000256" key="4">
    <source>
        <dbReference type="ARBA" id="ARBA00022989"/>
    </source>
</evidence>
<keyword evidence="5 7" id="KW-0472">Membrane</keyword>
<dbReference type="GO" id="GO:0005886">
    <property type="term" value="C:plasma membrane"/>
    <property type="evidence" value="ECO:0007669"/>
    <property type="project" value="UniProtKB-SubCell"/>
</dbReference>
<keyword evidence="3 7" id="KW-0812">Transmembrane</keyword>
<evidence type="ECO:0000313" key="11">
    <source>
        <dbReference type="Proteomes" id="UP000282759"/>
    </source>
</evidence>
<feature type="domain" description="LiaI-LiaF-like transmembrane region" evidence="9">
    <location>
        <begin position="116"/>
        <end position="157"/>
    </location>
</feature>
<dbReference type="RefSeq" id="WP_127705802.1">
    <property type="nucleotide sequence ID" value="NZ_SACK01000006.1"/>
</dbReference>
<evidence type="ECO:0000256" key="1">
    <source>
        <dbReference type="ARBA" id="ARBA00004162"/>
    </source>
</evidence>
<evidence type="ECO:0000259" key="9">
    <source>
        <dbReference type="Pfam" id="PF18917"/>
    </source>
</evidence>
<name>A0A437MQS5_9SPHI</name>
<dbReference type="EMBL" id="SACK01000006">
    <property type="protein sequence ID" value="RVT99989.1"/>
    <property type="molecule type" value="Genomic_DNA"/>
</dbReference>
<dbReference type="OrthoDB" id="5772680at2"/>
<organism evidence="10 11">
    <name type="scientific">Mucilaginibacter limnophilus</name>
    <dbReference type="NCBI Taxonomy" id="1932778"/>
    <lineage>
        <taxon>Bacteria</taxon>
        <taxon>Pseudomonadati</taxon>
        <taxon>Bacteroidota</taxon>
        <taxon>Sphingobacteriia</taxon>
        <taxon>Sphingobacteriales</taxon>
        <taxon>Sphingobacteriaceae</taxon>
        <taxon>Mucilaginibacter</taxon>
    </lineage>
</organism>
<accession>A0A437MQS5</accession>
<feature type="transmembrane region" description="Helical" evidence="7">
    <location>
        <begin position="143"/>
        <end position="161"/>
    </location>
</feature>
<keyword evidence="11" id="KW-1185">Reference proteome</keyword>
<evidence type="ECO:0000259" key="8">
    <source>
        <dbReference type="Pfam" id="PF04024"/>
    </source>
</evidence>
<feature type="region of interest" description="Disordered" evidence="6">
    <location>
        <begin position="165"/>
        <end position="202"/>
    </location>
</feature>
<feature type="transmembrane region" description="Helical" evidence="7">
    <location>
        <begin position="34"/>
        <end position="57"/>
    </location>
</feature>
<dbReference type="Pfam" id="PF18917">
    <property type="entry name" value="LiaI-LiaF-like_TM1"/>
    <property type="match status" value="1"/>
</dbReference>
<dbReference type="Proteomes" id="UP000282759">
    <property type="component" value="Unassembled WGS sequence"/>
</dbReference>
<evidence type="ECO:0000313" key="10">
    <source>
        <dbReference type="EMBL" id="RVT99989.1"/>
    </source>
</evidence>
<evidence type="ECO:0000256" key="6">
    <source>
        <dbReference type="SAM" id="MobiDB-lite"/>
    </source>
</evidence>
<dbReference type="PANTHER" id="PTHR33885">
    <property type="entry name" value="PHAGE SHOCK PROTEIN C"/>
    <property type="match status" value="1"/>
</dbReference>
<feature type="compositionally biased region" description="Basic and acidic residues" evidence="6">
    <location>
        <begin position="187"/>
        <end position="196"/>
    </location>
</feature>
<comment type="subcellular location">
    <subcellularLocation>
        <location evidence="1">Cell membrane</location>
        <topology evidence="1">Single-pass membrane protein</topology>
    </subcellularLocation>
</comment>
<comment type="caution">
    <text evidence="10">The sequence shown here is derived from an EMBL/GenBank/DDBJ whole genome shotgun (WGS) entry which is preliminary data.</text>
</comment>
<evidence type="ECO:0000256" key="3">
    <source>
        <dbReference type="ARBA" id="ARBA00022692"/>
    </source>
</evidence>
<feature type="transmembrane region" description="Helical" evidence="7">
    <location>
        <begin position="113"/>
        <end position="131"/>
    </location>
</feature>
<keyword evidence="2" id="KW-1003">Cell membrane</keyword>
<gene>
    <name evidence="10" type="ORF">EOD41_13570</name>
</gene>